<dbReference type="OrthoDB" id="5598057at2759"/>
<dbReference type="Gene3D" id="1.20.1270.60">
    <property type="entry name" value="Arfaptin homology (AH) domain/BAR domain"/>
    <property type="match status" value="1"/>
</dbReference>
<dbReference type="SUPFAM" id="SSF50729">
    <property type="entry name" value="PH domain-like"/>
    <property type="match status" value="1"/>
</dbReference>
<comment type="caution">
    <text evidence="4">The sequence shown here is derived from an EMBL/GenBank/DDBJ whole genome shotgun (WGS) entry which is preliminary data.</text>
</comment>
<evidence type="ECO:0000259" key="3">
    <source>
        <dbReference type="SMART" id="SM00233"/>
    </source>
</evidence>
<feature type="domain" description="PH" evidence="3">
    <location>
        <begin position="432"/>
        <end position="561"/>
    </location>
</feature>
<dbReference type="InterPro" id="IPR011993">
    <property type="entry name" value="PH-like_dom_sf"/>
</dbReference>
<keyword evidence="1" id="KW-0597">Phosphoprotein</keyword>
<reference evidence="4 5" key="1">
    <citation type="journal article" date="2018" name="G3 (Bethesda)">
        <title>Phylogenetic and Phylogenomic Definition of Rhizopus Species.</title>
        <authorList>
            <person name="Gryganskyi A.P."/>
            <person name="Golan J."/>
            <person name="Dolatabadi S."/>
            <person name="Mondo S."/>
            <person name="Robb S."/>
            <person name="Idnurm A."/>
            <person name="Muszewska A."/>
            <person name="Steczkiewicz K."/>
            <person name="Masonjones S."/>
            <person name="Liao H.L."/>
            <person name="Gajdeczka M.T."/>
            <person name="Anike F."/>
            <person name="Vuek A."/>
            <person name="Anishchenko I.M."/>
            <person name="Voigt K."/>
            <person name="de Hoog G.S."/>
            <person name="Smith M.E."/>
            <person name="Heitman J."/>
            <person name="Vilgalys R."/>
            <person name="Stajich J.E."/>
        </authorList>
    </citation>
    <scope>NUCLEOTIDE SEQUENCE [LARGE SCALE GENOMIC DNA]</scope>
    <source>
        <strain evidence="4 5">CBS 357.93</strain>
    </source>
</reference>
<protein>
    <recommendedName>
        <fullName evidence="3">PH domain-containing protein</fullName>
    </recommendedName>
</protein>
<feature type="region of interest" description="Disordered" evidence="2">
    <location>
        <begin position="569"/>
        <end position="662"/>
    </location>
</feature>
<evidence type="ECO:0000313" key="5">
    <source>
        <dbReference type="Proteomes" id="UP000252139"/>
    </source>
</evidence>
<dbReference type="InterPro" id="IPR046869">
    <property type="entry name" value="SLM1/RGC1-like_PH"/>
</dbReference>
<gene>
    <name evidence="4" type="ORF">CU097_014915</name>
</gene>
<accession>A0A367K8C8</accession>
<organism evidence="4 5">
    <name type="scientific">Rhizopus azygosporus</name>
    <name type="common">Rhizopus microsporus var. azygosporus</name>
    <dbReference type="NCBI Taxonomy" id="86630"/>
    <lineage>
        <taxon>Eukaryota</taxon>
        <taxon>Fungi</taxon>
        <taxon>Fungi incertae sedis</taxon>
        <taxon>Mucoromycota</taxon>
        <taxon>Mucoromycotina</taxon>
        <taxon>Mucoromycetes</taxon>
        <taxon>Mucorales</taxon>
        <taxon>Mucorineae</taxon>
        <taxon>Rhizopodaceae</taxon>
        <taxon>Rhizopus</taxon>
    </lineage>
</organism>
<dbReference type="SMART" id="SM00233">
    <property type="entry name" value="PH"/>
    <property type="match status" value="1"/>
</dbReference>
<dbReference type="Gene3D" id="2.30.29.30">
    <property type="entry name" value="Pleckstrin-homology domain (PH domain)/Phosphotyrosine-binding domain (PTB)"/>
    <property type="match status" value="1"/>
</dbReference>
<sequence>MSTCLKRKRWAMKRSRNIISPAKEKDVQQQKELSVSSDSMMIQLSSPVKQLFPSISMFNLPSTNIPNTPPHEAAKVDPPPQFAIDIDTAERFKRQCKKLYIKRHLQEAYPSAFETYLFDDTPPGAPPSQGIRPVRLLLERLEAWHLLAKRLLYHFEILASVEAKVAKQYRVLDDVMIFPSPSDAPPEEHNYRRRPMITRSQRQKVFFKDQRLLQVHFNFAGGIRSVCDTWQTYHSNAAKDHAEFATFLRSKAISTLSNIKQELKWMIEAIHSDDRLSLDTLTSLKREASKRLKRLDRQLLFFDKHPFYAYKKKDPWLINASVVKQMVKVYRQENKIHETVLRLQKEIHLSEEQLVEEFKHLCQHIYHMRSQSYLGVDRGLEAVLKAFENIKIDSDWMNFCQQHHDHLVSEKAAFRNPDLLQYPNHNHPLLQPIFAARMERRSMVLHQWQEYIYVLTPAGFLHEYRDGRNYPGKPDETLFVPHFKVSTLSTNLHHSLIFQLQPHAASRNILNSYPAPRDWRTPSTSRLNRALSNRLTWTFRAKSAADMERWIEELTLASESYRPFLPTANGYREQEEPQNEAETTASEESTEEKGDEKIEEQAEKAVKEKVEETVEKSVEEQLPNEQEEVKEEAPQEPAPETPQEPVVEPATSDTTQPEEQAP</sequence>
<feature type="compositionally biased region" description="Polar residues" evidence="2">
    <location>
        <begin position="651"/>
        <end position="662"/>
    </location>
</feature>
<evidence type="ECO:0000256" key="1">
    <source>
        <dbReference type="ARBA" id="ARBA00022553"/>
    </source>
</evidence>
<dbReference type="AlphaFoldDB" id="A0A367K8C8"/>
<dbReference type="PANTHER" id="PTHR31941:SF1">
    <property type="entry name" value="CYTOSKELETAL SIGNALING PROTEIN SLM1"/>
    <property type="match status" value="1"/>
</dbReference>
<evidence type="ECO:0000313" key="4">
    <source>
        <dbReference type="EMBL" id="RCH98426.1"/>
    </source>
</evidence>
<proteinExistence type="predicted"/>
<dbReference type="InterPro" id="IPR001849">
    <property type="entry name" value="PH_domain"/>
</dbReference>
<dbReference type="InterPro" id="IPR027267">
    <property type="entry name" value="AH/BAR_dom_sf"/>
</dbReference>
<dbReference type="PANTHER" id="PTHR31941">
    <property type="entry name" value="CYTOSKELETAL SIGNALING PROTEIN SLM1"/>
    <property type="match status" value="1"/>
</dbReference>
<feature type="compositionally biased region" description="Basic and acidic residues" evidence="2">
    <location>
        <begin position="591"/>
        <end position="619"/>
    </location>
</feature>
<dbReference type="EMBL" id="PJQL01000198">
    <property type="protein sequence ID" value="RCH98426.1"/>
    <property type="molecule type" value="Genomic_DNA"/>
</dbReference>
<evidence type="ECO:0000256" key="2">
    <source>
        <dbReference type="SAM" id="MobiDB-lite"/>
    </source>
</evidence>
<dbReference type="InterPro" id="IPR046868">
    <property type="entry name" value="BAR_4"/>
</dbReference>
<dbReference type="Proteomes" id="UP000252139">
    <property type="component" value="Unassembled WGS sequence"/>
</dbReference>
<keyword evidence="5" id="KW-1185">Reference proteome</keyword>
<dbReference type="STRING" id="86630.A0A367K8C8"/>
<name>A0A367K8C8_RHIAZ</name>
<dbReference type="Pfam" id="PF20400">
    <property type="entry name" value="BAR_4"/>
    <property type="match status" value="1"/>
</dbReference>
<dbReference type="Pfam" id="PF20399">
    <property type="entry name" value="PH_20"/>
    <property type="match status" value="1"/>
</dbReference>